<protein>
    <submittedName>
        <fullName evidence="1">129_t:CDS:1</fullName>
    </submittedName>
</protein>
<name>A0A9N9CUJ3_9GLOM</name>
<evidence type="ECO:0000313" key="2">
    <source>
        <dbReference type="Proteomes" id="UP000789739"/>
    </source>
</evidence>
<keyword evidence="2" id="KW-1185">Reference proteome</keyword>
<dbReference type="AlphaFoldDB" id="A0A9N9CUJ3"/>
<comment type="caution">
    <text evidence="1">The sequence shown here is derived from an EMBL/GenBank/DDBJ whole genome shotgun (WGS) entry which is preliminary data.</text>
</comment>
<sequence length="45" mass="5170">MEYVDETKDLLINEVALAMENILGGQLRTLIEQKESTDEFDGQRL</sequence>
<organism evidence="1 2">
    <name type="scientific">Paraglomus brasilianum</name>
    <dbReference type="NCBI Taxonomy" id="144538"/>
    <lineage>
        <taxon>Eukaryota</taxon>
        <taxon>Fungi</taxon>
        <taxon>Fungi incertae sedis</taxon>
        <taxon>Mucoromycota</taxon>
        <taxon>Glomeromycotina</taxon>
        <taxon>Glomeromycetes</taxon>
        <taxon>Paraglomerales</taxon>
        <taxon>Paraglomeraceae</taxon>
        <taxon>Paraglomus</taxon>
    </lineage>
</organism>
<feature type="non-terminal residue" evidence="1">
    <location>
        <position position="45"/>
    </location>
</feature>
<accession>A0A9N9CUJ3</accession>
<evidence type="ECO:0000313" key="1">
    <source>
        <dbReference type="EMBL" id="CAG8613131.1"/>
    </source>
</evidence>
<dbReference type="Proteomes" id="UP000789739">
    <property type="component" value="Unassembled WGS sequence"/>
</dbReference>
<gene>
    <name evidence="1" type="ORF">PBRASI_LOCUS8282</name>
</gene>
<reference evidence="1" key="1">
    <citation type="submission" date="2021-06" db="EMBL/GenBank/DDBJ databases">
        <authorList>
            <person name="Kallberg Y."/>
            <person name="Tangrot J."/>
            <person name="Rosling A."/>
        </authorList>
    </citation>
    <scope>NUCLEOTIDE SEQUENCE</scope>
    <source>
        <strain evidence="1">BR232B</strain>
    </source>
</reference>
<proteinExistence type="predicted"/>
<dbReference type="EMBL" id="CAJVPI010001445">
    <property type="protein sequence ID" value="CAG8613131.1"/>
    <property type="molecule type" value="Genomic_DNA"/>
</dbReference>